<dbReference type="AlphaFoldDB" id="A0A9P6MMQ6"/>
<sequence length="102" mass="11481">MSEDNSIDSTVSNLANGLNSFRRLEIGHKLDQFSKQCTLFCDLSSSEIFSELSWGSLENATNVIKGLADDGYFGNIVEYQGVPGYNPEHIRQTVQKCRTQEW</sequence>
<evidence type="ECO:0000313" key="2">
    <source>
        <dbReference type="Proteomes" id="UP000703661"/>
    </source>
</evidence>
<protein>
    <submittedName>
        <fullName evidence="1">Uncharacterized protein</fullName>
    </submittedName>
</protein>
<organism evidence="1 2">
    <name type="scientific">Entomortierella chlamydospora</name>
    <dbReference type="NCBI Taxonomy" id="101097"/>
    <lineage>
        <taxon>Eukaryota</taxon>
        <taxon>Fungi</taxon>
        <taxon>Fungi incertae sedis</taxon>
        <taxon>Mucoromycota</taxon>
        <taxon>Mortierellomycotina</taxon>
        <taxon>Mortierellomycetes</taxon>
        <taxon>Mortierellales</taxon>
        <taxon>Mortierellaceae</taxon>
        <taxon>Entomortierella</taxon>
    </lineage>
</organism>
<dbReference type="EMBL" id="JAAAID010002292">
    <property type="protein sequence ID" value="KAG0007565.1"/>
    <property type="molecule type" value="Genomic_DNA"/>
</dbReference>
<gene>
    <name evidence="1" type="ORF">BGZ80_004506</name>
</gene>
<keyword evidence="2" id="KW-1185">Reference proteome</keyword>
<feature type="non-terminal residue" evidence="1">
    <location>
        <position position="102"/>
    </location>
</feature>
<proteinExistence type="predicted"/>
<comment type="caution">
    <text evidence="1">The sequence shown here is derived from an EMBL/GenBank/DDBJ whole genome shotgun (WGS) entry which is preliminary data.</text>
</comment>
<accession>A0A9P6MMQ6</accession>
<reference evidence="1" key="1">
    <citation type="journal article" date="2020" name="Fungal Divers.">
        <title>Resolving the Mortierellaceae phylogeny through synthesis of multi-gene phylogenetics and phylogenomics.</title>
        <authorList>
            <person name="Vandepol N."/>
            <person name="Liber J."/>
            <person name="Desiro A."/>
            <person name="Na H."/>
            <person name="Kennedy M."/>
            <person name="Barry K."/>
            <person name="Grigoriev I.V."/>
            <person name="Miller A.N."/>
            <person name="O'Donnell K."/>
            <person name="Stajich J.E."/>
            <person name="Bonito G."/>
        </authorList>
    </citation>
    <scope>NUCLEOTIDE SEQUENCE</scope>
    <source>
        <strain evidence="1">NRRL 2769</strain>
    </source>
</reference>
<name>A0A9P6MMQ6_9FUNG</name>
<evidence type="ECO:0000313" key="1">
    <source>
        <dbReference type="EMBL" id="KAG0007565.1"/>
    </source>
</evidence>
<dbReference type="Proteomes" id="UP000703661">
    <property type="component" value="Unassembled WGS sequence"/>
</dbReference>